<dbReference type="Gene3D" id="3.30.300.210">
    <property type="entry name" value="Nutrient germinant receptor protein C, domain 3"/>
    <property type="match status" value="1"/>
</dbReference>
<evidence type="ECO:0000313" key="11">
    <source>
        <dbReference type="EMBL" id="PEN56621.1"/>
    </source>
</evidence>
<evidence type="ECO:0000256" key="5">
    <source>
        <dbReference type="ARBA" id="ARBA00023136"/>
    </source>
</evidence>
<dbReference type="EMBL" id="NUAJ01000006">
    <property type="protein sequence ID" value="PEN56621.1"/>
    <property type="molecule type" value="Genomic_DNA"/>
</dbReference>
<evidence type="ECO:0000256" key="4">
    <source>
        <dbReference type="ARBA" id="ARBA00022729"/>
    </source>
</evidence>
<feature type="chain" id="PRO_5044327100" evidence="8">
    <location>
        <begin position="22"/>
        <end position="369"/>
    </location>
</feature>
<evidence type="ECO:0000256" key="1">
    <source>
        <dbReference type="ARBA" id="ARBA00004635"/>
    </source>
</evidence>
<dbReference type="GO" id="GO:0016020">
    <property type="term" value="C:membrane"/>
    <property type="evidence" value="ECO:0007669"/>
    <property type="project" value="UniProtKB-SubCell"/>
</dbReference>
<evidence type="ECO:0000259" key="9">
    <source>
        <dbReference type="Pfam" id="PF05504"/>
    </source>
</evidence>
<evidence type="ECO:0000259" key="10">
    <source>
        <dbReference type="Pfam" id="PF25198"/>
    </source>
</evidence>
<dbReference type="Pfam" id="PF25198">
    <property type="entry name" value="Spore_GerAC_N"/>
    <property type="match status" value="1"/>
</dbReference>
<protein>
    <submittedName>
        <fullName evidence="11">Spore gernimation protein</fullName>
    </submittedName>
</protein>
<evidence type="ECO:0000256" key="7">
    <source>
        <dbReference type="ARBA" id="ARBA00023288"/>
    </source>
</evidence>
<keyword evidence="7" id="KW-0449">Lipoprotein</keyword>
<dbReference type="PANTHER" id="PTHR35789:SF1">
    <property type="entry name" value="SPORE GERMINATION PROTEIN B3"/>
    <property type="match status" value="1"/>
</dbReference>
<dbReference type="PANTHER" id="PTHR35789">
    <property type="entry name" value="SPORE GERMINATION PROTEIN B3"/>
    <property type="match status" value="1"/>
</dbReference>
<organism evidence="11 12">
    <name type="scientific">Bacillus toyonensis</name>
    <dbReference type="NCBI Taxonomy" id="155322"/>
    <lineage>
        <taxon>Bacteria</taxon>
        <taxon>Bacillati</taxon>
        <taxon>Bacillota</taxon>
        <taxon>Bacilli</taxon>
        <taxon>Bacillales</taxon>
        <taxon>Bacillaceae</taxon>
        <taxon>Bacillus</taxon>
        <taxon>Bacillus cereus group</taxon>
    </lineage>
</organism>
<sequence length="369" mass="42150">MKRKVLCCILLLVFMMTGCFDQRNVEDVSLTLTLILGLDLDRNDNLLVYISSPVFNKEAKIKEETTGVKSATVRKARDQFDATVMALTAGSKTQVILVGKRLLKQKNWENYLDPFYRDPKNTVTARVLAVDGPVSDVIFYSPKDKPRLPIYLTKLVDTAFLRNITVKTTLQELYEQRADKGLTANITEVKKKNKIWVTGTALLDEKGKYKLTLKPDENKLLRILQQGTTGEFSFTVPIKLNSDSQDKDLISFTAYGIKVKTKTRYDEHFIFNIDVKMRIGITERLFSFNTRKDAEKLQKAIETKLEADFKQLIQKIQTAKIDPIGLGEYARTYTYPEWKKVQNKWNNELAKGDVNVKVNIKIAGMGTIK</sequence>
<keyword evidence="6" id="KW-0564">Palmitate</keyword>
<evidence type="ECO:0000256" key="3">
    <source>
        <dbReference type="ARBA" id="ARBA00022544"/>
    </source>
</evidence>
<keyword evidence="5" id="KW-0472">Membrane</keyword>
<evidence type="ECO:0000313" key="12">
    <source>
        <dbReference type="Proteomes" id="UP000220934"/>
    </source>
</evidence>
<name>A0AB36SS38_9BACI</name>
<dbReference type="AlphaFoldDB" id="A0AB36SS38"/>
<gene>
    <name evidence="11" type="ORF">CN596_07030</name>
</gene>
<dbReference type="InterPro" id="IPR038501">
    <property type="entry name" value="Spore_GerAC_C_sf"/>
</dbReference>
<dbReference type="RefSeq" id="WP_098058965.1">
    <property type="nucleotide sequence ID" value="NZ_JAOPQL010000033.1"/>
</dbReference>
<comment type="subcellular location">
    <subcellularLocation>
        <location evidence="1">Membrane</location>
        <topology evidence="1">Lipid-anchor</topology>
    </subcellularLocation>
</comment>
<dbReference type="InterPro" id="IPR046953">
    <property type="entry name" value="Spore_GerAC-like_C"/>
</dbReference>
<dbReference type="NCBIfam" id="TIGR02887">
    <property type="entry name" value="spore_ger_x_C"/>
    <property type="match status" value="1"/>
</dbReference>
<keyword evidence="4 8" id="KW-0732">Signal</keyword>
<evidence type="ECO:0000256" key="2">
    <source>
        <dbReference type="ARBA" id="ARBA00007886"/>
    </source>
</evidence>
<evidence type="ECO:0000256" key="6">
    <source>
        <dbReference type="ARBA" id="ARBA00023139"/>
    </source>
</evidence>
<dbReference type="InterPro" id="IPR008844">
    <property type="entry name" value="Spore_GerAC-like"/>
</dbReference>
<feature type="signal peptide" evidence="8">
    <location>
        <begin position="1"/>
        <end position="21"/>
    </location>
</feature>
<accession>A0AB36SS38</accession>
<proteinExistence type="inferred from homology"/>
<dbReference type="Proteomes" id="UP000220934">
    <property type="component" value="Unassembled WGS sequence"/>
</dbReference>
<feature type="domain" description="Spore germination protein N-terminal" evidence="10">
    <location>
        <begin position="22"/>
        <end position="187"/>
    </location>
</feature>
<dbReference type="PROSITE" id="PS51257">
    <property type="entry name" value="PROKAR_LIPOPROTEIN"/>
    <property type="match status" value="1"/>
</dbReference>
<dbReference type="InterPro" id="IPR057336">
    <property type="entry name" value="GerAC_N"/>
</dbReference>
<reference evidence="11 12" key="1">
    <citation type="submission" date="2017-09" db="EMBL/GenBank/DDBJ databases">
        <title>Large-scale bioinformatics analysis of Bacillus genomes uncovers conserved roles of natural products in bacterial physiology.</title>
        <authorList>
            <consortium name="Agbiome Team Llc"/>
            <person name="Bleich R.M."/>
            <person name="Kirk G.J."/>
            <person name="Santa Maria K.C."/>
            <person name="Allen S.E."/>
            <person name="Farag S."/>
            <person name="Shank E.A."/>
            <person name="Bowers A."/>
        </authorList>
    </citation>
    <scope>NUCLEOTIDE SEQUENCE [LARGE SCALE GENOMIC DNA]</scope>
    <source>
        <strain evidence="11 12">AFS027958</strain>
    </source>
</reference>
<feature type="domain" description="Spore germination GerAC-like C-terminal" evidence="9">
    <location>
        <begin position="198"/>
        <end position="366"/>
    </location>
</feature>
<dbReference type="GO" id="GO:0009847">
    <property type="term" value="P:spore germination"/>
    <property type="evidence" value="ECO:0007669"/>
    <property type="project" value="InterPro"/>
</dbReference>
<keyword evidence="3" id="KW-0309">Germination</keyword>
<comment type="similarity">
    <text evidence="2">Belongs to the GerABKC lipoprotein family.</text>
</comment>
<comment type="caution">
    <text evidence="11">The sequence shown here is derived from an EMBL/GenBank/DDBJ whole genome shotgun (WGS) entry which is preliminary data.</text>
</comment>
<evidence type="ECO:0000256" key="8">
    <source>
        <dbReference type="SAM" id="SignalP"/>
    </source>
</evidence>
<dbReference type="Pfam" id="PF05504">
    <property type="entry name" value="Spore_GerAC"/>
    <property type="match status" value="1"/>
</dbReference>